<keyword evidence="3" id="KW-1185">Reference proteome</keyword>
<evidence type="ECO:0000313" key="3">
    <source>
        <dbReference type="Proteomes" id="UP000664293"/>
    </source>
</evidence>
<feature type="transmembrane region" description="Helical" evidence="1">
    <location>
        <begin position="20"/>
        <end position="42"/>
    </location>
</feature>
<keyword evidence="1" id="KW-0812">Transmembrane</keyword>
<dbReference type="EMBL" id="JAEKJR010000001">
    <property type="protein sequence ID" value="MBN8430061.1"/>
    <property type="molecule type" value="Genomic_DNA"/>
</dbReference>
<proteinExistence type="predicted"/>
<sequence length="100" mass="10998">MMEHKILEVFLANQWLTIPIFIILVIGFTLFWFGGLMAALTALGNSRWVWGLSSIVLGPITGLPYALIYKEASYAKSLMIKGLICLLAGLVLSLVAWAIT</sequence>
<dbReference type="Proteomes" id="UP000664293">
    <property type="component" value="Unassembled WGS sequence"/>
</dbReference>
<protein>
    <submittedName>
        <fullName evidence="2">Uncharacterized protein</fullName>
    </submittedName>
</protein>
<keyword evidence="1" id="KW-0472">Membrane</keyword>
<name>A0ABS3E440_9GAMM</name>
<evidence type="ECO:0000256" key="1">
    <source>
        <dbReference type="SAM" id="Phobius"/>
    </source>
</evidence>
<reference evidence="2 3" key="1">
    <citation type="submission" date="2020-12" db="EMBL/GenBank/DDBJ databases">
        <title>Oil enriched cultivation method for isolating marine PHA-producing bacteria.</title>
        <authorList>
            <person name="Zheng W."/>
            <person name="Yu S."/>
            <person name="Huang Y."/>
        </authorList>
    </citation>
    <scope>NUCLEOTIDE SEQUENCE [LARGE SCALE GENOMIC DNA]</scope>
    <source>
        <strain evidence="2 3">SN0-2</strain>
    </source>
</reference>
<feature type="transmembrane region" description="Helical" evidence="1">
    <location>
        <begin position="48"/>
        <end position="68"/>
    </location>
</feature>
<feature type="transmembrane region" description="Helical" evidence="1">
    <location>
        <begin position="80"/>
        <end position="99"/>
    </location>
</feature>
<gene>
    <name evidence="2" type="ORF">JF535_04250</name>
</gene>
<comment type="caution">
    <text evidence="2">The sequence shown here is derived from an EMBL/GenBank/DDBJ whole genome shotgun (WGS) entry which is preliminary data.</text>
</comment>
<organism evidence="2 3">
    <name type="scientific">Microbulbifer salipaludis</name>
    <dbReference type="NCBI Taxonomy" id="187980"/>
    <lineage>
        <taxon>Bacteria</taxon>
        <taxon>Pseudomonadati</taxon>
        <taxon>Pseudomonadota</taxon>
        <taxon>Gammaproteobacteria</taxon>
        <taxon>Cellvibrionales</taxon>
        <taxon>Microbulbiferaceae</taxon>
        <taxon>Microbulbifer</taxon>
    </lineage>
</organism>
<accession>A0ABS3E440</accession>
<keyword evidence="1" id="KW-1133">Transmembrane helix</keyword>
<evidence type="ECO:0000313" key="2">
    <source>
        <dbReference type="EMBL" id="MBN8430061.1"/>
    </source>
</evidence>